<feature type="transmembrane region" description="Helical" evidence="1">
    <location>
        <begin position="156"/>
        <end position="174"/>
    </location>
</feature>
<proteinExistence type="predicted"/>
<gene>
    <name evidence="2" type="ORF">OUZ56_010355</name>
</gene>
<sequence length="183" mass="20941">MAVFGGSYELDYKTVAIQCFTDLVSWVKEDVEDRVSELIIRDFATNFMKVEFVREIDPLKVESSMEEYFLANEDIYLGRRRSTFHKNVCRRLRESVTDPEIQRTGEKLSVLTCRSAFSLFSQCRTAMPLAVIRQRPWKSHSVESGSTSLSGHFLPVNVYVIVNGVGAAVLNVMLEIGVRFQMR</sequence>
<reference evidence="2 3" key="1">
    <citation type="journal article" date="2023" name="Nucleic Acids Res.">
        <title>The hologenome of Daphnia magna reveals possible DNA methylation and microbiome-mediated evolution of the host genome.</title>
        <authorList>
            <person name="Chaturvedi A."/>
            <person name="Li X."/>
            <person name="Dhandapani V."/>
            <person name="Marshall H."/>
            <person name="Kissane S."/>
            <person name="Cuenca-Cambronero M."/>
            <person name="Asole G."/>
            <person name="Calvet F."/>
            <person name="Ruiz-Romero M."/>
            <person name="Marangio P."/>
            <person name="Guigo R."/>
            <person name="Rago D."/>
            <person name="Mirbahai L."/>
            <person name="Eastwood N."/>
            <person name="Colbourne J.K."/>
            <person name="Zhou J."/>
            <person name="Mallon E."/>
            <person name="Orsini L."/>
        </authorList>
    </citation>
    <scope>NUCLEOTIDE SEQUENCE [LARGE SCALE GENOMIC DNA]</scope>
    <source>
        <strain evidence="2">LRV0_1</strain>
    </source>
</reference>
<name>A0ABR0AIC1_9CRUS</name>
<dbReference type="EMBL" id="JAOYFB010000037">
    <property type="protein sequence ID" value="KAK4024860.1"/>
    <property type="molecule type" value="Genomic_DNA"/>
</dbReference>
<keyword evidence="1" id="KW-0472">Membrane</keyword>
<comment type="caution">
    <text evidence="2">The sequence shown here is derived from an EMBL/GenBank/DDBJ whole genome shotgun (WGS) entry which is preliminary data.</text>
</comment>
<accession>A0ABR0AIC1</accession>
<keyword evidence="1" id="KW-0812">Transmembrane</keyword>
<keyword evidence="1" id="KW-1133">Transmembrane helix</keyword>
<evidence type="ECO:0000313" key="2">
    <source>
        <dbReference type="EMBL" id="KAK4024860.1"/>
    </source>
</evidence>
<evidence type="ECO:0000313" key="3">
    <source>
        <dbReference type="Proteomes" id="UP001234178"/>
    </source>
</evidence>
<organism evidence="2 3">
    <name type="scientific">Daphnia magna</name>
    <dbReference type="NCBI Taxonomy" id="35525"/>
    <lineage>
        <taxon>Eukaryota</taxon>
        <taxon>Metazoa</taxon>
        <taxon>Ecdysozoa</taxon>
        <taxon>Arthropoda</taxon>
        <taxon>Crustacea</taxon>
        <taxon>Branchiopoda</taxon>
        <taxon>Diplostraca</taxon>
        <taxon>Cladocera</taxon>
        <taxon>Anomopoda</taxon>
        <taxon>Daphniidae</taxon>
        <taxon>Daphnia</taxon>
    </lineage>
</organism>
<evidence type="ECO:0000256" key="1">
    <source>
        <dbReference type="SAM" id="Phobius"/>
    </source>
</evidence>
<keyword evidence="3" id="KW-1185">Reference proteome</keyword>
<dbReference type="Proteomes" id="UP001234178">
    <property type="component" value="Unassembled WGS sequence"/>
</dbReference>
<protein>
    <submittedName>
        <fullName evidence="2">Uncharacterized protein</fullName>
    </submittedName>
</protein>